<feature type="transmembrane region" description="Helical" evidence="7">
    <location>
        <begin position="41"/>
        <end position="61"/>
    </location>
</feature>
<sequence length="724" mass="78680">MTTRAKKFGTFGGVFTPTILTVLGVIVFLRLGWVVGNAGLLGAWLIILIAFSISLCTALSMSSITTNTRIGAGGAYAIVSRSLGLEVGGSLGIPRYISQGLAVTMYIFGFREGWLVLFPEHPAFLVDLGVFTLVYLIAYLSARLAVSIQFVVLGVIVLALLSVVLAAYFGSMRFATAEVARFGNYAGMAREGADNFWVVFAVFFPAATGVMAGANMSGDLQNPGRSIPRGTLWAIGVSLVTYLALAYWIARSATEQEMISNYTVMIEKAFVPELVIAGVLGATFSSALAAMIGSSRILFAMGEHRVMPEGEWLERVDKSGQPRNAMLVTGVLVFLAMLLRDLNAVAPLVTMFFLISYSMINIVVIIEQQLNLISFRPQFTVHRVIPWLGLGGSLLTMFIINPVISLVSWTLIIFVYSILSRRKLETKFEDVRSGLFTSFAEWAAKKTATNAYQQERSWKPNLLIPTADVAAVQGAFTIIKDLAYPKGGAVLMGVGAGAKGNLDASLHLMADTFRNDEVHSSVALMRNEKFGEAVNAGNQALMASFFRPNIVFLNLLEAAPVVADFPSIVSEACRLELGCIIYAPHPLAGLGQRQRVNVWMRSQAPHWTVSAAHQTQDLALLLAYKLKLNWKARVRIITVIEAAEDAPKAHRFLQEVIDLARLPIDERLVVHGAFHTEIANAPAADLNFFGIHPGQSMDGLQEMASRVGSSCLFVLDSGHENIFA</sequence>
<feature type="domain" description="Prokaryotic cation-chloride cotransporter second C-terminal subdomain" evidence="9">
    <location>
        <begin position="591"/>
        <end position="722"/>
    </location>
</feature>
<evidence type="ECO:0000259" key="10">
    <source>
        <dbReference type="Pfam" id="PF21555"/>
    </source>
</evidence>
<dbReference type="PANTHER" id="PTHR11827:SF72">
    <property type="entry name" value="GH08340P"/>
    <property type="match status" value="1"/>
</dbReference>
<evidence type="ECO:0000256" key="1">
    <source>
        <dbReference type="ARBA" id="ARBA00004141"/>
    </source>
</evidence>
<evidence type="ECO:0000256" key="6">
    <source>
        <dbReference type="ARBA" id="ARBA00023136"/>
    </source>
</evidence>
<dbReference type="FunFam" id="1.20.1740.10:FF:000013">
    <property type="entry name" value="Solute carrier family 12 member"/>
    <property type="match status" value="1"/>
</dbReference>
<dbReference type="PANTHER" id="PTHR11827">
    <property type="entry name" value="SOLUTE CARRIER FAMILY 12, CATION COTRANSPORTERS"/>
    <property type="match status" value="1"/>
</dbReference>
<dbReference type="GO" id="GO:0015377">
    <property type="term" value="F:chloride:monoatomic cation symporter activity"/>
    <property type="evidence" value="ECO:0007669"/>
    <property type="project" value="InterPro"/>
</dbReference>
<keyword evidence="5 7" id="KW-1133">Transmembrane helix</keyword>
<dbReference type="Pfam" id="PF21554">
    <property type="entry name" value="CCC_C_2nd_pro"/>
    <property type="match status" value="1"/>
</dbReference>
<feature type="transmembrane region" description="Helical" evidence="7">
    <location>
        <begin position="12"/>
        <end position="35"/>
    </location>
</feature>
<keyword evidence="4 7" id="KW-0812">Transmembrane</keyword>
<accession>A0A923PFJ1</accession>
<dbReference type="Pfam" id="PF00324">
    <property type="entry name" value="AA_permease"/>
    <property type="match status" value="1"/>
</dbReference>
<name>A0A923PFJ1_9BACT</name>
<feature type="transmembrane region" description="Helical" evidence="7">
    <location>
        <begin position="123"/>
        <end position="141"/>
    </location>
</feature>
<evidence type="ECO:0000259" key="8">
    <source>
        <dbReference type="Pfam" id="PF00324"/>
    </source>
</evidence>
<feature type="transmembrane region" description="Helical" evidence="7">
    <location>
        <begin position="148"/>
        <end position="169"/>
    </location>
</feature>
<feature type="transmembrane region" description="Helical" evidence="7">
    <location>
        <begin position="387"/>
        <end position="419"/>
    </location>
</feature>
<evidence type="ECO:0000259" key="9">
    <source>
        <dbReference type="Pfam" id="PF21554"/>
    </source>
</evidence>
<comment type="similarity">
    <text evidence="2">Belongs to the SLC12A transporter family.</text>
</comment>
<feature type="transmembrane region" description="Helical" evidence="7">
    <location>
        <begin position="196"/>
        <end position="218"/>
    </location>
</feature>
<keyword evidence="12" id="KW-1185">Reference proteome</keyword>
<dbReference type="InterPro" id="IPR048752">
    <property type="entry name" value="CCC_C_2nd_subdom"/>
</dbReference>
<feature type="domain" description="Amino acid permease/ SLC12A" evidence="8">
    <location>
        <begin position="14"/>
        <end position="422"/>
    </location>
</feature>
<keyword evidence="6 7" id="KW-0472">Membrane</keyword>
<dbReference type="InterPro" id="IPR004842">
    <property type="entry name" value="SLC12A_fam"/>
</dbReference>
<dbReference type="Pfam" id="PF21555">
    <property type="entry name" value="CCC_C_1st_pro"/>
    <property type="match status" value="1"/>
</dbReference>
<feature type="domain" description="Prokaryotic cation-chloride cotransporter first C-terminal subdomain" evidence="10">
    <location>
        <begin position="464"/>
        <end position="590"/>
    </location>
</feature>
<comment type="subcellular location">
    <subcellularLocation>
        <location evidence="1">Membrane</location>
        <topology evidence="1">Multi-pass membrane protein</topology>
    </subcellularLocation>
</comment>
<evidence type="ECO:0000256" key="4">
    <source>
        <dbReference type="ARBA" id="ARBA00022692"/>
    </source>
</evidence>
<dbReference type="AlphaFoldDB" id="A0A923PFJ1"/>
<feature type="transmembrane region" description="Helical" evidence="7">
    <location>
        <begin position="270"/>
        <end position="299"/>
    </location>
</feature>
<keyword evidence="3" id="KW-0813">Transport</keyword>
<dbReference type="GO" id="GO:0016020">
    <property type="term" value="C:membrane"/>
    <property type="evidence" value="ECO:0007669"/>
    <property type="project" value="UniProtKB-SubCell"/>
</dbReference>
<gene>
    <name evidence="11" type="ORF">H9S92_03185</name>
</gene>
<dbReference type="EMBL" id="JACSIT010000051">
    <property type="protein sequence ID" value="MBC6993150.1"/>
    <property type="molecule type" value="Genomic_DNA"/>
</dbReference>
<dbReference type="InterPro" id="IPR048753">
    <property type="entry name" value="CCC_C_1st_subdom"/>
</dbReference>
<reference evidence="11" key="1">
    <citation type="submission" date="2020-08" db="EMBL/GenBank/DDBJ databases">
        <title>Lewinella bacteria from marine environments.</title>
        <authorList>
            <person name="Zhong Y."/>
        </authorList>
    </citation>
    <scope>NUCLEOTIDE SEQUENCE</scope>
    <source>
        <strain evidence="11">KCTC 42187</strain>
    </source>
</reference>
<feature type="transmembrane region" description="Helical" evidence="7">
    <location>
        <begin position="230"/>
        <end position="250"/>
    </location>
</feature>
<evidence type="ECO:0000256" key="2">
    <source>
        <dbReference type="ARBA" id="ARBA00010593"/>
    </source>
</evidence>
<protein>
    <submittedName>
        <fullName evidence="11">Na-K-Cl cotransporter</fullName>
    </submittedName>
</protein>
<evidence type="ECO:0000256" key="7">
    <source>
        <dbReference type="SAM" id="Phobius"/>
    </source>
</evidence>
<evidence type="ECO:0000256" key="3">
    <source>
        <dbReference type="ARBA" id="ARBA00022448"/>
    </source>
</evidence>
<evidence type="ECO:0000256" key="5">
    <source>
        <dbReference type="ARBA" id="ARBA00022989"/>
    </source>
</evidence>
<dbReference type="Proteomes" id="UP000650081">
    <property type="component" value="Unassembled WGS sequence"/>
</dbReference>
<organism evidence="11 12">
    <name type="scientific">Neolewinella lacunae</name>
    <dbReference type="NCBI Taxonomy" id="1517758"/>
    <lineage>
        <taxon>Bacteria</taxon>
        <taxon>Pseudomonadati</taxon>
        <taxon>Bacteroidota</taxon>
        <taxon>Saprospiria</taxon>
        <taxon>Saprospirales</taxon>
        <taxon>Lewinellaceae</taxon>
        <taxon>Neolewinella</taxon>
    </lineage>
</organism>
<evidence type="ECO:0000313" key="11">
    <source>
        <dbReference type="EMBL" id="MBC6993150.1"/>
    </source>
</evidence>
<dbReference type="Gene3D" id="1.20.1740.10">
    <property type="entry name" value="Amino acid/polyamine transporter I"/>
    <property type="match status" value="1"/>
</dbReference>
<evidence type="ECO:0000313" key="12">
    <source>
        <dbReference type="Proteomes" id="UP000650081"/>
    </source>
</evidence>
<feature type="transmembrane region" description="Helical" evidence="7">
    <location>
        <begin position="345"/>
        <end position="366"/>
    </location>
</feature>
<comment type="caution">
    <text evidence="11">The sequence shown here is derived from an EMBL/GenBank/DDBJ whole genome shotgun (WGS) entry which is preliminary data.</text>
</comment>
<dbReference type="InterPro" id="IPR004841">
    <property type="entry name" value="AA-permease/SLC12A_dom"/>
</dbReference>
<proteinExistence type="inferred from homology"/>